<dbReference type="RefSeq" id="WP_344435575.1">
    <property type="nucleotide sequence ID" value="NZ_BAAASL010000009.1"/>
</dbReference>
<accession>A0ABN3TUN4</accession>
<keyword evidence="3" id="KW-1185">Reference proteome</keyword>
<evidence type="ECO:0000256" key="1">
    <source>
        <dbReference type="SAM" id="MobiDB-lite"/>
    </source>
</evidence>
<gene>
    <name evidence="2" type="ORF">GCM10010315_28970</name>
</gene>
<dbReference type="InterPro" id="IPR011990">
    <property type="entry name" value="TPR-like_helical_dom_sf"/>
</dbReference>
<proteinExistence type="predicted"/>
<evidence type="ECO:0008006" key="4">
    <source>
        <dbReference type="Google" id="ProtNLM"/>
    </source>
</evidence>
<comment type="caution">
    <text evidence="2">The sequence shown here is derived from an EMBL/GenBank/DDBJ whole genome shotgun (WGS) entry which is preliminary data.</text>
</comment>
<organism evidence="2 3">
    <name type="scientific">Streptomyces luteosporeus</name>
    <dbReference type="NCBI Taxonomy" id="173856"/>
    <lineage>
        <taxon>Bacteria</taxon>
        <taxon>Bacillati</taxon>
        <taxon>Actinomycetota</taxon>
        <taxon>Actinomycetes</taxon>
        <taxon>Kitasatosporales</taxon>
        <taxon>Streptomycetaceae</taxon>
        <taxon>Streptomyces</taxon>
    </lineage>
</organism>
<feature type="region of interest" description="Disordered" evidence="1">
    <location>
        <begin position="1"/>
        <end position="23"/>
    </location>
</feature>
<evidence type="ECO:0000313" key="3">
    <source>
        <dbReference type="Proteomes" id="UP001500886"/>
    </source>
</evidence>
<dbReference type="Gene3D" id="1.25.40.10">
    <property type="entry name" value="Tetratricopeptide repeat domain"/>
    <property type="match status" value="1"/>
</dbReference>
<protein>
    <recommendedName>
        <fullName evidence="4">Tetratricopeptide repeat protein</fullName>
    </recommendedName>
</protein>
<reference evidence="2 3" key="1">
    <citation type="journal article" date="2019" name="Int. J. Syst. Evol. Microbiol.">
        <title>The Global Catalogue of Microorganisms (GCM) 10K type strain sequencing project: providing services to taxonomists for standard genome sequencing and annotation.</title>
        <authorList>
            <consortium name="The Broad Institute Genomics Platform"/>
            <consortium name="The Broad Institute Genome Sequencing Center for Infectious Disease"/>
            <person name="Wu L."/>
            <person name="Ma J."/>
        </authorList>
    </citation>
    <scope>NUCLEOTIDE SEQUENCE [LARGE SCALE GENOMIC DNA]</scope>
    <source>
        <strain evidence="2 3">JCM 4542</strain>
    </source>
</reference>
<dbReference type="Proteomes" id="UP001500886">
    <property type="component" value="Unassembled WGS sequence"/>
</dbReference>
<dbReference type="EMBL" id="BAAASL010000009">
    <property type="protein sequence ID" value="GAA2716907.1"/>
    <property type="molecule type" value="Genomic_DNA"/>
</dbReference>
<name>A0ABN3TUN4_9ACTN</name>
<evidence type="ECO:0000313" key="2">
    <source>
        <dbReference type="EMBL" id="GAA2716907.1"/>
    </source>
</evidence>
<sequence>MRVALEPPRSSPDGAAPVRRSRPAAEAAAGMAVVIEAAEADRAYGPVHPEVLALRHGHARLVHNAGEPARAARLLALVAQDRRRVLGPRHPAALDSTRRLASW</sequence>